<name>A0A127PCC3_9BURK</name>
<reference evidence="2 3" key="1">
    <citation type="submission" date="2015-11" db="EMBL/GenBank/DDBJ databases">
        <title>Exploring the genomic traits of fungus-feeding bacterial genus Collimonas.</title>
        <authorList>
            <person name="Song C."/>
            <person name="Schmidt R."/>
            <person name="de Jager V."/>
            <person name="Krzyzanowska D."/>
            <person name="Jongedijk E."/>
            <person name="Cankar K."/>
            <person name="Beekwilder J."/>
            <person name="van Veen A."/>
            <person name="de Boer W."/>
            <person name="van Veen J.A."/>
            <person name="Garbeva P."/>
        </authorList>
    </citation>
    <scope>NUCLEOTIDE SEQUENCE [LARGE SCALE GENOMIC DNA]</scope>
    <source>
        <strain evidence="2 3">Ter6</strain>
    </source>
</reference>
<dbReference type="OrthoDB" id="8780460at2"/>
<dbReference type="RefSeq" id="WP_061540253.1">
    <property type="nucleotide sequence ID" value="NZ_CP013232.1"/>
</dbReference>
<evidence type="ECO:0000313" key="3">
    <source>
        <dbReference type="Proteomes" id="UP000072421"/>
    </source>
</evidence>
<organism evidence="2">
    <name type="scientific">Collimonas fungivorans</name>
    <dbReference type="NCBI Taxonomy" id="158899"/>
    <lineage>
        <taxon>Bacteria</taxon>
        <taxon>Pseudomonadati</taxon>
        <taxon>Pseudomonadota</taxon>
        <taxon>Betaproteobacteria</taxon>
        <taxon>Burkholderiales</taxon>
        <taxon>Oxalobacteraceae</taxon>
        <taxon>Collimonas</taxon>
    </lineage>
</organism>
<dbReference type="AlphaFoldDB" id="A0A127PCC3"/>
<keyword evidence="1" id="KW-0732">Signal</keyword>
<accession>A0A127PCC3</accession>
<proteinExistence type="predicted"/>
<dbReference type="EMBL" id="CP013232">
    <property type="protein sequence ID" value="AMO95438.1"/>
    <property type="molecule type" value="Genomic_DNA"/>
</dbReference>
<gene>
    <name evidence="2" type="ORF">CFter6_2770</name>
</gene>
<evidence type="ECO:0000256" key="1">
    <source>
        <dbReference type="SAM" id="SignalP"/>
    </source>
</evidence>
<protein>
    <submittedName>
        <fullName evidence="2">Uncharacterized protein</fullName>
    </submittedName>
</protein>
<dbReference type="PATRIC" id="fig|158899.10.peg.2762"/>
<feature type="chain" id="PRO_5007276826" evidence="1">
    <location>
        <begin position="23"/>
        <end position="106"/>
    </location>
</feature>
<evidence type="ECO:0000313" key="2">
    <source>
        <dbReference type="EMBL" id="AMO95438.1"/>
    </source>
</evidence>
<feature type="signal peptide" evidence="1">
    <location>
        <begin position="1"/>
        <end position="22"/>
    </location>
</feature>
<dbReference type="Proteomes" id="UP000072421">
    <property type="component" value="Chromosome"/>
</dbReference>
<sequence>MKKNLAAIAAFFLIAASQLAWGAKVMPELKKANTEICMKMGGSARGAPKAPEKMPAFCSCVSDAYWDSVPQSEYNLLVQTGKSPSLEANLEKRLDVAKAACLKKAG</sequence>